<evidence type="ECO:0000313" key="2">
    <source>
        <dbReference type="Proteomes" id="UP001232063"/>
    </source>
</evidence>
<gene>
    <name evidence="1" type="ORF">QNI22_09485</name>
</gene>
<dbReference type="Proteomes" id="UP001232063">
    <property type="component" value="Unassembled WGS sequence"/>
</dbReference>
<keyword evidence="2" id="KW-1185">Reference proteome</keyword>
<dbReference type="RefSeq" id="WP_314510407.1">
    <property type="nucleotide sequence ID" value="NZ_JASJOU010000002.1"/>
</dbReference>
<dbReference type="AlphaFoldDB" id="A0AAE3UD64"/>
<sequence length="420" mass="47780">MNRIRVNAMEIEQLLDLMERNNFLYPAKKEKLIPVLGSIKQNLQRAFGLPDSMYRTLTFYDGTEQMFASIAAWKYSPSSMIILHLVSNQPVKTREIFFYHILKLAAIEQEPVQAILTYYQPKTRFAHRMFTHLYERRVDEGVLIEPFHFYAFQRNSTDTTKGQSSHTTYNLIKELDSQLVYVNGSTIPGYESSAAGAKKIIKPLVEKWLNKGIHDKDTNTTSPVDTKSIGRWQIQSLQQADHAAFSDLLQAERGQLYTQALDLEGQDMTLEKLDSHYQKQGLTRRRAILLCYAKDSGLLAGALVINRGSVGLHFSQIENAAEFIGNSLLSPTELSEALSILIQASKEAYADCELDVVPLLIKSSQAEQMSVPGLVFQRQYNLMICNRANFINWITYLMQEYEKSLNYSVNQSDTMSVEAA</sequence>
<reference evidence="1" key="1">
    <citation type="submission" date="2023-05" db="EMBL/GenBank/DDBJ databases">
        <authorList>
            <person name="Zhang X."/>
        </authorList>
    </citation>
    <scope>NUCLEOTIDE SEQUENCE</scope>
    <source>
        <strain evidence="1">BD1B2-1</strain>
    </source>
</reference>
<organism evidence="1 2">
    <name type="scientific">Xanthocytophaga agilis</name>
    <dbReference type="NCBI Taxonomy" id="3048010"/>
    <lineage>
        <taxon>Bacteria</taxon>
        <taxon>Pseudomonadati</taxon>
        <taxon>Bacteroidota</taxon>
        <taxon>Cytophagia</taxon>
        <taxon>Cytophagales</taxon>
        <taxon>Rhodocytophagaceae</taxon>
        <taxon>Xanthocytophaga</taxon>
    </lineage>
</organism>
<dbReference type="EMBL" id="JASJOU010000002">
    <property type="protein sequence ID" value="MDJ1500880.1"/>
    <property type="molecule type" value="Genomic_DNA"/>
</dbReference>
<proteinExistence type="predicted"/>
<accession>A0AAE3UD64</accession>
<protein>
    <submittedName>
        <fullName evidence="1">Uncharacterized protein</fullName>
    </submittedName>
</protein>
<comment type="caution">
    <text evidence="1">The sequence shown here is derived from an EMBL/GenBank/DDBJ whole genome shotgun (WGS) entry which is preliminary data.</text>
</comment>
<evidence type="ECO:0000313" key="1">
    <source>
        <dbReference type="EMBL" id="MDJ1500880.1"/>
    </source>
</evidence>
<name>A0AAE3UD64_9BACT</name>